<evidence type="ECO:0000313" key="4">
    <source>
        <dbReference type="Proteomes" id="UP000029665"/>
    </source>
</evidence>
<proteinExistence type="predicted"/>
<keyword evidence="2" id="KW-0472">Membrane</keyword>
<accession>A0A060SN85</accession>
<dbReference type="Proteomes" id="UP000029665">
    <property type="component" value="Unassembled WGS sequence"/>
</dbReference>
<sequence>MTSPPHAMNDISNIAKIILIAATLILLLLVAVSVIARSYVLRQRQRAIIAEAIRNGTYVAHKKPGTGPRPTMHQVALTQELEHDVAPKAEKENKHLAIQEKRRQSRYDGLAVKWHKMMPVSCRMLDLPKPPPDSHPPSPISSQPSPIPQARSRTSRVRWSWPVNIRRAPSPVLPITMADVSPPEEPPPPPSSPVSDRPSRPVSMAPTLVADPRPSTSMTTRALSPVPSEKHPRSPTPAATLVAPTPAPPEERVRVVVLIAMPFALAIAAKRASEYGNDAPPLLPSMEFGVCEVPLDEPLEPHVWVPSSTPLPPLGEVPSADDEE</sequence>
<dbReference type="HOGENOM" id="CLU_858268_0_0_1"/>
<evidence type="ECO:0000256" key="1">
    <source>
        <dbReference type="SAM" id="MobiDB-lite"/>
    </source>
</evidence>
<feature type="region of interest" description="Disordered" evidence="1">
    <location>
        <begin position="304"/>
        <end position="324"/>
    </location>
</feature>
<dbReference type="EMBL" id="CCBP010000124">
    <property type="protein sequence ID" value="CDO73878.1"/>
    <property type="molecule type" value="Genomic_DNA"/>
</dbReference>
<keyword evidence="4" id="KW-1185">Reference proteome</keyword>
<evidence type="ECO:0000313" key="3">
    <source>
        <dbReference type="EMBL" id="CDO73878.1"/>
    </source>
</evidence>
<dbReference type="PRINTS" id="PR01217">
    <property type="entry name" value="PRICHEXTENSN"/>
</dbReference>
<feature type="region of interest" description="Disordered" evidence="1">
    <location>
        <begin position="123"/>
        <end position="156"/>
    </location>
</feature>
<gene>
    <name evidence="3" type="ORF">BN946_scf185016.g35</name>
</gene>
<protein>
    <submittedName>
        <fullName evidence="3">Uncharacterized protein</fullName>
    </submittedName>
</protein>
<feature type="transmembrane region" description="Helical" evidence="2">
    <location>
        <begin position="14"/>
        <end position="36"/>
    </location>
</feature>
<dbReference type="OMA" id="WERIMVR"/>
<keyword evidence="2" id="KW-0812">Transmembrane</keyword>
<dbReference type="AlphaFoldDB" id="A0A060SN85"/>
<feature type="compositionally biased region" description="Pro residues" evidence="1">
    <location>
        <begin position="183"/>
        <end position="192"/>
    </location>
</feature>
<name>A0A060SN85_PYCCI</name>
<comment type="caution">
    <text evidence="3">The sequence shown here is derived from an EMBL/GenBank/DDBJ whole genome shotgun (WGS) entry which is preliminary data.</text>
</comment>
<organism evidence="3 4">
    <name type="scientific">Pycnoporus cinnabarinus</name>
    <name type="common">Cinnabar-red polypore</name>
    <name type="synonym">Trametes cinnabarina</name>
    <dbReference type="NCBI Taxonomy" id="5643"/>
    <lineage>
        <taxon>Eukaryota</taxon>
        <taxon>Fungi</taxon>
        <taxon>Dikarya</taxon>
        <taxon>Basidiomycota</taxon>
        <taxon>Agaricomycotina</taxon>
        <taxon>Agaricomycetes</taxon>
        <taxon>Polyporales</taxon>
        <taxon>Polyporaceae</taxon>
        <taxon>Trametes</taxon>
    </lineage>
</organism>
<feature type="compositionally biased region" description="Low complexity" evidence="1">
    <location>
        <begin position="193"/>
        <end position="203"/>
    </location>
</feature>
<dbReference type="OrthoDB" id="2683906at2759"/>
<feature type="region of interest" description="Disordered" evidence="1">
    <location>
        <begin position="172"/>
        <end position="245"/>
    </location>
</feature>
<keyword evidence="2" id="KW-1133">Transmembrane helix</keyword>
<reference evidence="3" key="1">
    <citation type="submission" date="2014-01" db="EMBL/GenBank/DDBJ databases">
        <title>The genome of the white-rot fungus Pycnoporus cinnabarinus: a basidiomycete model with a versatile arsenal for lignocellulosic biomass breakdown.</title>
        <authorList>
            <person name="Levasseur A."/>
            <person name="Lomascolo A."/>
            <person name="Ruiz-Duenas F.J."/>
            <person name="Uzan E."/>
            <person name="Piumi F."/>
            <person name="Kues U."/>
            <person name="Ram A.F.J."/>
            <person name="Murat C."/>
            <person name="Haon M."/>
            <person name="Benoit I."/>
            <person name="Arfi Y."/>
            <person name="Chevret D."/>
            <person name="Drula E."/>
            <person name="Kwon M.J."/>
            <person name="Gouret P."/>
            <person name="Lesage-Meessen L."/>
            <person name="Lombard V."/>
            <person name="Mariette J."/>
            <person name="Noirot C."/>
            <person name="Park J."/>
            <person name="Patyshakuliyeva A."/>
            <person name="Wieneger R.A.B."/>
            <person name="Wosten H.A.B."/>
            <person name="Martin F."/>
            <person name="Coutinho P.M."/>
            <person name="de Vries R."/>
            <person name="Martinez A.T."/>
            <person name="Klopp C."/>
            <person name="Pontarotti P."/>
            <person name="Henrissat B."/>
            <person name="Record E."/>
        </authorList>
    </citation>
    <scope>NUCLEOTIDE SEQUENCE [LARGE SCALE GENOMIC DNA]</scope>
    <source>
        <strain evidence="3">BRFM137</strain>
    </source>
</reference>
<feature type="compositionally biased region" description="Pro residues" evidence="1">
    <location>
        <begin position="128"/>
        <end position="139"/>
    </location>
</feature>
<evidence type="ECO:0000256" key="2">
    <source>
        <dbReference type="SAM" id="Phobius"/>
    </source>
</evidence>